<feature type="compositionally biased region" description="Basic and acidic residues" evidence="9">
    <location>
        <begin position="256"/>
        <end position="268"/>
    </location>
</feature>
<feature type="compositionally biased region" description="Polar residues" evidence="9">
    <location>
        <begin position="464"/>
        <end position="475"/>
    </location>
</feature>
<feature type="compositionally biased region" description="Basic and acidic residues" evidence="9">
    <location>
        <begin position="312"/>
        <end position="323"/>
    </location>
</feature>
<evidence type="ECO:0000313" key="12">
    <source>
        <dbReference type="EnsemblMetazoa" id="XP_019767474.1"/>
    </source>
</evidence>
<dbReference type="InterPro" id="IPR000330">
    <property type="entry name" value="SNF2_N"/>
</dbReference>
<name>A0AAR5Q2L7_DENPD</name>
<evidence type="ECO:0000256" key="4">
    <source>
        <dbReference type="ARBA" id="ARBA00022801"/>
    </source>
</evidence>
<evidence type="ECO:0000259" key="11">
    <source>
        <dbReference type="PROSITE" id="PS51194"/>
    </source>
</evidence>
<dbReference type="PROSITE" id="PS51194">
    <property type="entry name" value="HELICASE_CTER"/>
    <property type="match status" value="1"/>
</dbReference>
<dbReference type="GO" id="GO:0004386">
    <property type="term" value="F:helicase activity"/>
    <property type="evidence" value="ECO:0007669"/>
    <property type="project" value="UniProtKB-KW"/>
</dbReference>
<feature type="compositionally biased region" description="Basic residues" evidence="9">
    <location>
        <begin position="1105"/>
        <end position="1115"/>
    </location>
</feature>
<keyword evidence="8" id="KW-0539">Nucleus</keyword>
<dbReference type="InterPro" id="IPR049730">
    <property type="entry name" value="SNF2/RAD54-like_C"/>
</dbReference>
<evidence type="ECO:0000256" key="2">
    <source>
        <dbReference type="ARBA" id="ARBA00007025"/>
    </source>
</evidence>
<dbReference type="InterPro" id="IPR038718">
    <property type="entry name" value="SNF2-like_sf"/>
</dbReference>
<dbReference type="PANTHER" id="PTHR45797">
    <property type="entry name" value="RAD54-LIKE"/>
    <property type="match status" value="1"/>
</dbReference>
<feature type="compositionally biased region" description="Low complexity" evidence="9">
    <location>
        <begin position="1116"/>
        <end position="1130"/>
    </location>
</feature>
<feature type="region of interest" description="Disordered" evidence="9">
    <location>
        <begin position="455"/>
        <end position="562"/>
    </location>
</feature>
<dbReference type="Pfam" id="PF00176">
    <property type="entry name" value="SNF2-rel_dom"/>
    <property type="match status" value="1"/>
</dbReference>
<feature type="compositionally biased region" description="Basic and acidic residues" evidence="9">
    <location>
        <begin position="359"/>
        <end position="371"/>
    </location>
</feature>
<feature type="compositionally biased region" description="Polar residues" evidence="9">
    <location>
        <begin position="498"/>
        <end position="522"/>
    </location>
</feature>
<organism evidence="12 13">
    <name type="scientific">Dendroctonus ponderosae</name>
    <name type="common">Mountain pine beetle</name>
    <dbReference type="NCBI Taxonomy" id="77166"/>
    <lineage>
        <taxon>Eukaryota</taxon>
        <taxon>Metazoa</taxon>
        <taxon>Ecdysozoa</taxon>
        <taxon>Arthropoda</taxon>
        <taxon>Hexapoda</taxon>
        <taxon>Insecta</taxon>
        <taxon>Pterygota</taxon>
        <taxon>Neoptera</taxon>
        <taxon>Endopterygota</taxon>
        <taxon>Coleoptera</taxon>
        <taxon>Polyphaga</taxon>
        <taxon>Cucujiformia</taxon>
        <taxon>Curculionidae</taxon>
        <taxon>Scolytinae</taxon>
        <taxon>Dendroctonus</taxon>
    </lineage>
</organism>
<reference evidence="13" key="1">
    <citation type="journal article" date="2013" name="Genome Biol.">
        <title>Draft genome of the mountain pine beetle, Dendroctonus ponderosae Hopkins, a major forest pest.</title>
        <authorList>
            <person name="Keeling C.I."/>
            <person name="Yuen M.M."/>
            <person name="Liao N.Y."/>
            <person name="Docking T.R."/>
            <person name="Chan S.K."/>
            <person name="Taylor G.A."/>
            <person name="Palmquist D.L."/>
            <person name="Jackman S.D."/>
            <person name="Nguyen A."/>
            <person name="Li M."/>
            <person name="Henderson H."/>
            <person name="Janes J.K."/>
            <person name="Zhao Y."/>
            <person name="Pandoh P."/>
            <person name="Moore R."/>
            <person name="Sperling F.A."/>
            <person name="Huber D.P."/>
            <person name="Birol I."/>
            <person name="Jones S.J."/>
            <person name="Bohlmann J."/>
        </authorList>
    </citation>
    <scope>NUCLEOTIDE SEQUENCE</scope>
</reference>
<evidence type="ECO:0000259" key="10">
    <source>
        <dbReference type="PROSITE" id="PS51192"/>
    </source>
</evidence>
<feature type="compositionally biased region" description="Basic and acidic residues" evidence="9">
    <location>
        <begin position="593"/>
        <end position="607"/>
    </location>
</feature>
<protein>
    <recommendedName>
        <fullName evidence="14">Transcriptional regulator ATRX homolog</fullName>
    </recommendedName>
</protein>
<keyword evidence="6" id="KW-0067">ATP-binding</keyword>
<sequence>MCDESEADQLLGPLQAALDALNRIEDVQALMLKLESQNKKKLLKKVKSIASDVYGRASLIKETVSKAYKRSKVGEVNKEPSEVVEVNGTEEARYSPVLKRSKWLRGAGKATVEPAKAESSEAAAAPIRAAEPAAQRNTSTDIPLDAECSDIIESTPTASQEISNGIPETDPLEAPACATPKTPVLREDNSENSPEAQVGTNPQQADTINSIPKIKVVDINKLLAPKEDTEDSPTVKGRKSVTFDSSVVVLTSSDEDTPKKNPKEKDLSPLKSVLRKTASSLVIDLSDSDSKENNENLKNTRKTHVKQPVADKSSEESDSDHYSRSKRQRRQVKHMKSKFTELIERRRTRITQDNLSDEESTKDRKTPLKEKSAKKRKRREENESDGSSDEINQPDTMTALPDPKIHWKLYIPLRKFACEELPALYTKRKEVFQAAKNARQETGNRKLKLTLKLNKTHGAKGEASDQTTTVNQESEAYTGDKPERASAIEASAEANEAQTTSANENPDVDSTCTEQKSLIGQSDSEDDVVPQTPDEHPSQEAAEESQIGADTSKVASSDSDEDFAKLSKKFDLKFNKKVTKKLKKVLFSDSESGSDHAENKSEASDSEHEPEEESESESTSKQAARARIKKRGRDSSSDDDDKSTRKQIRKMIDRDELSETTRAAEEKEKQRKARIAEKQRKYNQFHETKTDATVDKVILDFDEDSEKSLLNVHESLVEQLKPHQVQGIKFMWDACFESLERARKGKGSGCILAHCMGLGKTLQVITLVHTLLTHQDKTKVKKVMVVSPVNTVLNWISEFKRWIPDNDEFEVYELVTCRTSAINQERSYTVKYWHENGGVLIIGYNMFRNLSNPDNKSISKKLRSVFQTGLVDPGPDLVVCDEGHLLKNEKTNLSIAMNRIKTARRIVLTGTPLQNNLREYWCMVQFIKPNLLGTYKEYMNRFVNPITNGQYTDSTQHDIMVMRRRSHVLHKLLDGVVQRQDYAVLEPYLPPKHEYVLFLKLSDLQTKLYRHYMDHFARRGDGSNRTSFLFTDFQELQRICTHPRVLLDKSMEDRDKKAIVDDESESEGSLKDFIDDSDGKTSSDGTTDSDDSCSDASIRSSGSIQRKKKKKRKGKSAPTRATRLTRAQAAQNHSDDELVLIEEESGPRQWWEEYVNKTELDNIEYGSKIFMLLQILKECEEIGDKVLVFSQSLYALNSIQYFLERIDEATQNGQTEKVSGYSGSWSIGLDYFRLDGSSSCDNRASWCDHFNNPQNTRARLFLISTKAGGLGINLVAANRVIIFDVSWNPSHDIQSIYRVYRFGQTKPTYIYRFVTYGAMEMKIYERQVTKQAISKRVIDEQQIDRHYSQNDIQELYKTDLDPDERPIPLVPKDVLLGEMLQVHDNVIYKYHEHQSLLENKQDEQLNEEERKAAWDEFENEKIIRKTTVTNFAALNLANQANALNLSPQMIQMALANMVRKDNPNWTQMQIKNILPGLVAQLQIQLSENNFSLYHKVQQELRMMQMMQAQRMHENMLKQYQMQQLLQNQQVANQLLGNLHITPEELRHIQLAQAASQGFPQPGRSNEIIDLNN</sequence>
<dbReference type="CDD" id="cd18793">
    <property type="entry name" value="SF2_C_SNF"/>
    <property type="match status" value="1"/>
</dbReference>
<dbReference type="SMART" id="SM00490">
    <property type="entry name" value="HELICc"/>
    <property type="match status" value="1"/>
</dbReference>
<evidence type="ECO:0000256" key="5">
    <source>
        <dbReference type="ARBA" id="ARBA00022806"/>
    </source>
</evidence>
<feature type="domain" description="Helicase ATP-binding" evidence="10">
    <location>
        <begin position="741"/>
        <end position="930"/>
    </location>
</feature>
<dbReference type="Gene3D" id="3.40.50.10810">
    <property type="entry name" value="Tandem AAA-ATPase domain"/>
    <property type="match status" value="1"/>
</dbReference>
<feature type="compositionally biased region" description="Basic residues" evidence="9">
    <location>
        <begin position="324"/>
        <end position="337"/>
    </location>
</feature>
<feature type="compositionally biased region" description="Basic and acidic residues" evidence="9">
    <location>
        <begin position="1068"/>
        <end position="1081"/>
    </location>
</feature>
<accession>A0AAR5Q2L7</accession>
<feature type="region of interest" description="Disordered" evidence="9">
    <location>
        <begin position="586"/>
        <end position="678"/>
    </location>
</feature>
<keyword evidence="13" id="KW-1185">Reference proteome</keyword>
<comment type="subcellular location">
    <subcellularLocation>
        <location evidence="1">Nucleus</location>
    </subcellularLocation>
</comment>
<feature type="compositionally biased region" description="Low complexity" evidence="9">
    <location>
        <begin position="120"/>
        <end position="134"/>
    </location>
</feature>
<dbReference type="Gene3D" id="3.40.50.300">
    <property type="entry name" value="P-loop containing nucleotide triphosphate hydrolases"/>
    <property type="match status" value="2"/>
</dbReference>
<evidence type="ECO:0000256" key="7">
    <source>
        <dbReference type="ARBA" id="ARBA00023125"/>
    </source>
</evidence>
<reference evidence="12" key="2">
    <citation type="submission" date="2024-08" db="UniProtKB">
        <authorList>
            <consortium name="EnsemblMetazoa"/>
        </authorList>
    </citation>
    <scope>IDENTIFICATION</scope>
</reference>
<comment type="similarity">
    <text evidence="2">Belongs to the SNF2/RAD54 helicase family.</text>
</comment>
<dbReference type="GO" id="GO:0005634">
    <property type="term" value="C:nucleus"/>
    <property type="evidence" value="ECO:0007669"/>
    <property type="project" value="UniProtKB-SubCell"/>
</dbReference>
<keyword evidence="5" id="KW-0347">Helicase</keyword>
<proteinExistence type="inferred from homology"/>
<feature type="region of interest" description="Disordered" evidence="9">
    <location>
        <begin position="1057"/>
        <end position="1134"/>
    </location>
</feature>
<feature type="compositionally biased region" description="Low complexity" evidence="9">
    <location>
        <begin position="487"/>
        <end position="497"/>
    </location>
</feature>
<dbReference type="GO" id="GO:0003677">
    <property type="term" value="F:DNA binding"/>
    <property type="evidence" value="ECO:0007669"/>
    <property type="project" value="UniProtKB-KW"/>
</dbReference>
<evidence type="ECO:0000313" key="13">
    <source>
        <dbReference type="Proteomes" id="UP000019118"/>
    </source>
</evidence>
<dbReference type="Proteomes" id="UP000019118">
    <property type="component" value="Unassembled WGS sequence"/>
</dbReference>
<dbReference type="GeneID" id="109542623"/>
<feature type="domain" description="Helicase C-terminal" evidence="11">
    <location>
        <begin position="1171"/>
        <end position="1351"/>
    </location>
</feature>
<dbReference type="EnsemblMetazoa" id="XM_019911915.1">
    <property type="protein sequence ID" value="XP_019767474.1"/>
    <property type="gene ID" value="LOC109542623"/>
</dbReference>
<dbReference type="Pfam" id="PF00271">
    <property type="entry name" value="Helicase_C"/>
    <property type="match status" value="1"/>
</dbReference>
<keyword evidence="3" id="KW-0547">Nucleotide-binding</keyword>
<evidence type="ECO:0000256" key="6">
    <source>
        <dbReference type="ARBA" id="ARBA00022840"/>
    </source>
</evidence>
<evidence type="ECO:0000256" key="1">
    <source>
        <dbReference type="ARBA" id="ARBA00004123"/>
    </source>
</evidence>
<evidence type="ECO:0000256" key="3">
    <source>
        <dbReference type="ARBA" id="ARBA00022741"/>
    </source>
</evidence>
<feature type="region of interest" description="Disordered" evidence="9">
    <location>
        <begin position="156"/>
        <end position="400"/>
    </location>
</feature>
<keyword evidence="7" id="KW-0238">DNA-binding</keyword>
<dbReference type="InterPro" id="IPR001650">
    <property type="entry name" value="Helicase_C-like"/>
</dbReference>
<dbReference type="InterPro" id="IPR044574">
    <property type="entry name" value="ARIP4-like"/>
</dbReference>
<dbReference type="GO" id="GO:0016887">
    <property type="term" value="F:ATP hydrolysis activity"/>
    <property type="evidence" value="ECO:0007669"/>
    <property type="project" value="InterPro"/>
</dbReference>
<feature type="region of interest" description="Disordered" evidence="9">
    <location>
        <begin position="108"/>
        <end position="142"/>
    </location>
</feature>
<feature type="compositionally biased region" description="Basic and acidic residues" evidence="9">
    <location>
        <begin position="650"/>
        <end position="678"/>
    </location>
</feature>
<keyword evidence="4" id="KW-0378">Hydrolase</keyword>
<feature type="compositionally biased region" description="Low complexity" evidence="9">
    <location>
        <begin position="1094"/>
        <end position="1104"/>
    </location>
</feature>
<dbReference type="PROSITE" id="PS51192">
    <property type="entry name" value="HELICASE_ATP_BIND_1"/>
    <property type="match status" value="1"/>
</dbReference>
<dbReference type="SMART" id="SM00487">
    <property type="entry name" value="DEXDc"/>
    <property type="match status" value="1"/>
</dbReference>
<dbReference type="InterPro" id="IPR027417">
    <property type="entry name" value="P-loop_NTPase"/>
</dbReference>
<evidence type="ECO:0000256" key="8">
    <source>
        <dbReference type="ARBA" id="ARBA00023242"/>
    </source>
</evidence>
<dbReference type="Gene3D" id="1.20.120.850">
    <property type="entry name" value="SWI2/SNF2 ATPases, N-terminal domain"/>
    <property type="match status" value="1"/>
</dbReference>
<dbReference type="PANTHER" id="PTHR45797:SF3">
    <property type="entry name" value="TRANSCRIPTIONAL REGULATOR ATRX HOMOLOG"/>
    <property type="match status" value="1"/>
</dbReference>
<dbReference type="KEGG" id="dpa:109542623"/>
<feature type="compositionally biased region" description="Polar residues" evidence="9">
    <location>
        <begin position="242"/>
        <end position="252"/>
    </location>
</feature>
<dbReference type="SUPFAM" id="SSF52540">
    <property type="entry name" value="P-loop containing nucleoside triphosphate hydrolases"/>
    <property type="match status" value="2"/>
</dbReference>
<evidence type="ECO:0008006" key="14">
    <source>
        <dbReference type="Google" id="ProtNLM"/>
    </source>
</evidence>
<dbReference type="InterPro" id="IPR014001">
    <property type="entry name" value="Helicase_ATP-bd"/>
</dbReference>
<feature type="compositionally biased region" description="Polar residues" evidence="9">
    <location>
        <begin position="191"/>
        <end position="210"/>
    </location>
</feature>
<evidence type="ECO:0000256" key="9">
    <source>
        <dbReference type="SAM" id="MobiDB-lite"/>
    </source>
</evidence>
<dbReference type="GO" id="GO:0005524">
    <property type="term" value="F:ATP binding"/>
    <property type="evidence" value="ECO:0007669"/>
    <property type="project" value="UniProtKB-KW"/>
</dbReference>